<dbReference type="KEGG" id="ccv:CCV52592_0349"/>
<dbReference type="GO" id="GO:0005737">
    <property type="term" value="C:cytoplasm"/>
    <property type="evidence" value="ECO:0007669"/>
    <property type="project" value="UniProtKB-SubCell"/>
</dbReference>
<keyword evidence="4 6" id="KW-0067">ATP-binding</keyword>
<dbReference type="Proteomes" id="UP000006380">
    <property type="component" value="Chromosome"/>
</dbReference>
<evidence type="ECO:0000256" key="6">
    <source>
        <dbReference type="HAMAP-Rule" id="MF_00376"/>
    </source>
</evidence>
<dbReference type="GO" id="GO:0005524">
    <property type="term" value="F:ATP binding"/>
    <property type="evidence" value="ECO:0007669"/>
    <property type="project" value="UniProtKB-UniRule"/>
</dbReference>
<proteinExistence type="inferred from homology"/>
<protein>
    <recommendedName>
        <fullName evidence="6 7">Dephospho-CoA kinase</fullName>
        <ecNumber evidence="6 7">2.7.1.24</ecNumber>
    </recommendedName>
    <alternativeName>
        <fullName evidence="6">Dephosphocoenzyme A kinase</fullName>
    </alternativeName>
</protein>
<dbReference type="GO" id="GO:0004140">
    <property type="term" value="F:dephospho-CoA kinase activity"/>
    <property type="evidence" value="ECO:0007669"/>
    <property type="project" value="UniProtKB-UniRule"/>
</dbReference>
<dbReference type="Gene3D" id="3.40.50.300">
    <property type="entry name" value="P-loop containing nucleotide triphosphate hydrolases"/>
    <property type="match status" value="1"/>
</dbReference>
<keyword evidence="2 6" id="KW-0808">Transferase</keyword>
<reference evidence="8" key="1">
    <citation type="submission" date="2016-07" db="EMBL/GenBank/DDBJ databases">
        <title>Comparative genomics of the Campylobacter concisus group.</title>
        <authorList>
            <person name="Miller W.G."/>
            <person name="Yee E."/>
            <person name="Chapman M.H."/>
            <person name="Huynh S."/>
            <person name="Bono J.L."/>
            <person name="On S.L.W."/>
            <person name="StLeger J."/>
            <person name="Foster G."/>
            <person name="Parker C.T."/>
        </authorList>
    </citation>
    <scope>NUCLEOTIDE SEQUENCE</scope>
    <source>
        <strain evidence="8">525.92</strain>
    </source>
</reference>
<dbReference type="PROSITE" id="PS51219">
    <property type="entry name" value="DPCK"/>
    <property type="match status" value="1"/>
</dbReference>
<evidence type="ECO:0000313" key="8">
    <source>
        <dbReference type="EMBL" id="EAT99709.1"/>
    </source>
</evidence>
<evidence type="ECO:0000313" key="9">
    <source>
        <dbReference type="Proteomes" id="UP000006380"/>
    </source>
</evidence>
<evidence type="ECO:0000256" key="4">
    <source>
        <dbReference type="ARBA" id="ARBA00022840"/>
    </source>
</evidence>
<evidence type="ECO:0000256" key="7">
    <source>
        <dbReference type="NCBIfam" id="TIGR00152"/>
    </source>
</evidence>
<dbReference type="InterPro" id="IPR027417">
    <property type="entry name" value="P-loop_NTPase"/>
</dbReference>
<dbReference type="HAMAP" id="MF_00376">
    <property type="entry name" value="Dephospho_CoA_kinase"/>
    <property type="match status" value="1"/>
</dbReference>
<dbReference type="NCBIfam" id="TIGR00152">
    <property type="entry name" value="dephospho-CoA kinase"/>
    <property type="match status" value="1"/>
</dbReference>
<feature type="binding site" evidence="6">
    <location>
        <begin position="15"/>
        <end position="20"/>
    </location>
    <ligand>
        <name>ATP</name>
        <dbReference type="ChEBI" id="CHEBI:30616"/>
    </ligand>
</feature>
<dbReference type="STRING" id="360105.CCV52592_0349"/>
<dbReference type="PANTHER" id="PTHR10695">
    <property type="entry name" value="DEPHOSPHO-COA KINASE-RELATED"/>
    <property type="match status" value="1"/>
</dbReference>
<dbReference type="PANTHER" id="PTHR10695:SF46">
    <property type="entry name" value="BIFUNCTIONAL COENZYME A SYNTHASE-RELATED"/>
    <property type="match status" value="1"/>
</dbReference>
<name>A7GVX6_CAMC5</name>
<evidence type="ECO:0000256" key="2">
    <source>
        <dbReference type="ARBA" id="ARBA00022679"/>
    </source>
</evidence>
<keyword evidence="6 8" id="KW-0418">Kinase</keyword>
<dbReference type="UniPathway" id="UPA00241">
    <property type="reaction ID" value="UER00356"/>
</dbReference>
<comment type="similarity">
    <text evidence="1 6">Belongs to the CoaE family.</text>
</comment>
<dbReference type="InterPro" id="IPR001977">
    <property type="entry name" value="Depp_CoAkinase"/>
</dbReference>
<keyword evidence="6" id="KW-0963">Cytoplasm</keyword>
<dbReference type="AlphaFoldDB" id="A7GVX6"/>
<keyword evidence="3 6" id="KW-0547">Nucleotide-binding</keyword>
<comment type="function">
    <text evidence="6">Catalyzes the phosphorylation of the 3'-hydroxyl group of dephosphocoenzyme A to form coenzyme A.</text>
</comment>
<evidence type="ECO:0000256" key="1">
    <source>
        <dbReference type="ARBA" id="ARBA00009018"/>
    </source>
</evidence>
<gene>
    <name evidence="6 8" type="primary">coaE</name>
    <name evidence="8" type="ORF">CCV52592_0349</name>
</gene>
<organism evidence="8 9">
    <name type="scientific">Campylobacter curvus (strain 525.92)</name>
    <dbReference type="NCBI Taxonomy" id="360105"/>
    <lineage>
        <taxon>Bacteria</taxon>
        <taxon>Pseudomonadati</taxon>
        <taxon>Campylobacterota</taxon>
        <taxon>Epsilonproteobacteria</taxon>
        <taxon>Campylobacterales</taxon>
        <taxon>Campylobacteraceae</taxon>
        <taxon>Campylobacter</taxon>
    </lineage>
</organism>
<dbReference type="Pfam" id="PF01121">
    <property type="entry name" value="CoaE"/>
    <property type="match status" value="1"/>
</dbReference>
<keyword evidence="9" id="KW-1185">Reference proteome</keyword>
<dbReference type="EC" id="2.7.1.24" evidence="6 7"/>
<dbReference type="CDD" id="cd02022">
    <property type="entry name" value="DPCK"/>
    <property type="match status" value="1"/>
</dbReference>
<dbReference type="HOGENOM" id="CLU_057180_0_0_7"/>
<dbReference type="EMBL" id="CP000767">
    <property type="protein sequence ID" value="EAT99709.1"/>
    <property type="molecule type" value="Genomic_DNA"/>
</dbReference>
<comment type="catalytic activity">
    <reaction evidence="6">
        <text>3'-dephospho-CoA + ATP = ADP + CoA + H(+)</text>
        <dbReference type="Rhea" id="RHEA:18245"/>
        <dbReference type="ChEBI" id="CHEBI:15378"/>
        <dbReference type="ChEBI" id="CHEBI:30616"/>
        <dbReference type="ChEBI" id="CHEBI:57287"/>
        <dbReference type="ChEBI" id="CHEBI:57328"/>
        <dbReference type="ChEBI" id="CHEBI:456216"/>
        <dbReference type="EC" id="2.7.1.24"/>
    </reaction>
</comment>
<dbReference type="SUPFAM" id="SSF52540">
    <property type="entry name" value="P-loop containing nucleoside triphosphate hydrolases"/>
    <property type="match status" value="1"/>
</dbReference>
<evidence type="ECO:0000256" key="5">
    <source>
        <dbReference type="ARBA" id="ARBA00022993"/>
    </source>
</evidence>
<comment type="pathway">
    <text evidence="6">Cofactor biosynthesis; coenzyme A biosynthesis; CoA from (R)-pantothenate: step 5/5.</text>
</comment>
<sequence>MSEFKHAFVITGSIGSGKSTVLNLLKLHGFSVIDADIIAHEQLQICAKQVATKFGDEILTEDTVDRKKLGNIVFNDKEKLAWLENLLHPRIKAEILSRARILEAKEQPFFVDIPLYFEELDYDEFTQVALVYAPKNLLVERVMRRNSLTHDEALRRVELQIDIEKKREMAKFAIDNSRNLANLERETTEFIKKLKGKYDSIKV</sequence>
<dbReference type="OrthoDB" id="9812943at2"/>
<dbReference type="GO" id="GO:0015937">
    <property type="term" value="P:coenzyme A biosynthetic process"/>
    <property type="evidence" value="ECO:0007669"/>
    <property type="project" value="UniProtKB-UniRule"/>
</dbReference>
<evidence type="ECO:0000256" key="3">
    <source>
        <dbReference type="ARBA" id="ARBA00022741"/>
    </source>
</evidence>
<accession>A7GVX6</accession>
<keyword evidence="5 6" id="KW-0173">Coenzyme A biosynthesis</keyword>
<dbReference type="RefSeq" id="WP_011991657.1">
    <property type="nucleotide sequence ID" value="NC_009715.2"/>
</dbReference>
<comment type="subcellular location">
    <subcellularLocation>
        <location evidence="6">Cytoplasm</location>
    </subcellularLocation>
</comment>